<keyword evidence="6" id="KW-0175">Coiled coil</keyword>
<dbReference type="InterPro" id="IPR013767">
    <property type="entry name" value="PAS_fold"/>
</dbReference>
<sequence length="910" mass="100225">MAVLALLPRSLKFRMTAVVVMLVLIATVIVTWVALVLAERDMKGVIGNQQFALLSSAAAQVDAQITAKKALLAGLADAVPADAGQDPQGMSAFVARHPAVRKQFLNLHIFNQNGVLIHTEGEGAAVLALDERPRAFLRKVLANGRAVVSPPFKSILSGRPAIMIIQPVLDAQGKAVMLLGGTIDLIDSDFLAQIAAQKPGKTGYMFIMTTQGILLHHPNPKRLLEHINARPGYNRATEMALQGFEGWTEAANKDGSEGIYSYKHLSTTNWIIGARFPVDEAFAPMIEMRRHAMLAAGAFAALAGLMAWLAIQTLLKPLGQLRHNINDIRNGEVSIGVLQRRRADEIGELSGAFHELMAEREQTQEAIRESESLISNILEQAPDAFVSCQNNGAITKWNAAAERTFGWSREEAIGRDIADLIIPPDQRAAHSTGMAHVANGRTGPMANSRVRITALHRDGHEVPVELSISTLRHGGAYYATAFLHDVTERVLYERKIADSEKRLRMIADSIPALVAYIDQDNRYHFTNEYFRTMLGLDPQAMIGRTMEEVLGKEFANSLAPYHEAALRGERVHYERERRKDGQPQQVMGDLIPDIGPDGSVAGVYLMVVDITERKSAELRQAASEKRLKLLTDNLPVLITYLDDKRRFQFVNATFFQWFGVAPDKLIGRHLVEGIGRDHYEQAEAHLENAYSGENATYELKAQIDGSLHTLETTLVPELGADGAVVGIYTLTHDTTRMKEIEERLTQLARIDTLTGIANRLMFEEILQLALVRAKRNRRSLALAYLDVDNFKIINDTLGHGAGDVVLKEFASRLVGNVRASDTVARLAGDEFVIVLEQVNGHGEAERLAAKIIDAMRRPFHIAGRTMRITTSIGIALQQHDAETPAELVARADSALYAAKRNGRDGYALAD</sequence>
<keyword evidence="2" id="KW-1003">Cell membrane</keyword>
<keyword evidence="5 7" id="KW-0472">Membrane</keyword>
<evidence type="ECO:0000256" key="3">
    <source>
        <dbReference type="ARBA" id="ARBA00022692"/>
    </source>
</evidence>
<feature type="transmembrane region" description="Helical" evidence="7">
    <location>
        <begin position="15"/>
        <end position="38"/>
    </location>
</feature>
<feature type="domain" description="PAS" evidence="8">
    <location>
        <begin position="623"/>
        <end position="693"/>
    </location>
</feature>
<keyword evidence="4 7" id="KW-1133">Transmembrane helix</keyword>
<feature type="domain" description="PAC" evidence="9">
    <location>
        <begin position="693"/>
        <end position="746"/>
    </location>
</feature>
<feature type="domain" description="HAMP" evidence="10">
    <location>
        <begin position="312"/>
        <end position="365"/>
    </location>
</feature>
<dbReference type="SMART" id="SM00091">
    <property type="entry name" value="PAS"/>
    <property type="match status" value="3"/>
</dbReference>
<evidence type="ECO:0000259" key="11">
    <source>
        <dbReference type="PROSITE" id="PS50887"/>
    </source>
</evidence>
<dbReference type="PANTHER" id="PTHR44757:SF2">
    <property type="entry name" value="BIOFILM ARCHITECTURE MAINTENANCE PROTEIN MBAA"/>
    <property type="match status" value="1"/>
</dbReference>
<proteinExistence type="predicted"/>
<comment type="caution">
    <text evidence="12">The sequence shown here is derived from an EMBL/GenBank/DDBJ whole genome shotgun (WGS) entry which is preliminary data.</text>
</comment>
<evidence type="ECO:0000259" key="10">
    <source>
        <dbReference type="PROSITE" id="PS50885"/>
    </source>
</evidence>
<dbReference type="SUPFAM" id="SSF55073">
    <property type="entry name" value="Nucleotide cyclase"/>
    <property type="match status" value="1"/>
</dbReference>
<evidence type="ECO:0000259" key="8">
    <source>
        <dbReference type="PROSITE" id="PS50112"/>
    </source>
</evidence>
<dbReference type="Pfam" id="PF00990">
    <property type="entry name" value="GGDEF"/>
    <property type="match status" value="1"/>
</dbReference>
<feature type="domain" description="PAS" evidence="8">
    <location>
        <begin position="370"/>
        <end position="441"/>
    </location>
</feature>
<evidence type="ECO:0000256" key="5">
    <source>
        <dbReference type="ARBA" id="ARBA00023136"/>
    </source>
</evidence>
<evidence type="ECO:0000256" key="4">
    <source>
        <dbReference type="ARBA" id="ARBA00022989"/>
    </source>
</evidence>
<dbReference type="AlphaFoldDB" id="A0A845HCD0"/>
<dbReference type="InterPro" id="IPR029787">
    <property type="entry name" value="Nucleotide_cyclase"/>
</dbReference>
<dbReference type="SUPFAM" id="SSF55785">
    <property type="entry name" value="PYP-like sensor domain (PAS domain)"/>
    <property type="match status" value="3"/>
</dbReference>
<dbReference type="PROSITE" id="PS50113">
    <property type="entry name" value="PAC"/>
    <property type="match status" value="2"/>
</dbReference>
<dbReference type="RefSeq" id="WP_161088683.1">
    <property type="nucleotide sequence ID" value="NZ_WWCV01000004.1"/>
</dbReference>
<reference evidence="12 13" key="1">
    <citation type="submission" date="2019-12" db="EMBL/GenBank/DDBJ databases">
        <title>Novel species isolated from a subtropical stream in China.</title>
        <authorList>
            <person name="Lu H."/>
        </authorList>
    </citation>
    <scope>NUCLEOTIDE SEQUENCE [LARGE SCALE GENOMIC DNA]</scope>
    <source>
        <strain evidence="12 13">FT107W</strain>
    </source>
</reference>
<dbReference type="GO" id="GO:0005886">
    <property type="term" value="C:plasma membrane"/>
    <property type="evidence" value="ECO:0007669"/>
    <property type="project" value="UniProtKB-SubCell"/>
</dbReference>
<dbReference type="PANTHER" id="PTHR44757">
    <property type="entry name" value="DIGUANYLATE CYCLASE DGCP"/>
    <property type="match status" value="1"/>
</dbReference>
<accession>A0A845HCD0</accession>
<dbReference type="InterPro" id="IPR052155">
    <property type="entry name" value="Biofilm_reg_signaling"/>
</dbReference>
<gene>
    <name evidence="12" type="ORF">GTP81_04050</name>
</gene>
<feature type="domain" description="GGDEF" evidence="11">
    <location>
        <begin position="778"/>
        <end position="910"/>
    </location>
</feature>
<dbReference type="NCBIfam" id="TIGR00229">
    <property type="entry name" value="sensory_box"/>
    <property type="match status" value="3"/>
</dbReference>
<dbReference type="Gene3D" id="3.30.70.270">
    <property type="match status" value="1"/>
</dbReference>
<dbReference type="InterPro" id="IPR035965">
    <property type="entry name" value="PAS-like_dom_sf"/>
</dbReference>
<dbReference type="EMBL" id="WWCV01000004">
    <property type="protein sequence ID" value="MYN15917.1"/>
    <property type="molecule type" value="Genomic_DNA"/>
</dbReference>
<dbReference type="CDD" id="cd01949">
    <property type="entry name" value="GGDEF"/>
    <property type="match status" value="1"/>
</dbReference>
<feature type="domain" description="PAC" evidence="9">
    <location>
        <begin position="569"/>
        <end position="622"/>
    </location>
</feature>
<dbReference type="NCBIfam" id="TIGR00254">
    <property type="entry name" value="GGDEF"/>
    <property type="match status" value="1"/>
</dbReference>
<dbReference type="SMART" id="SM00267">
    <property type="entry name" value="GGDEF"/>
    <property type="match status" value="1"/>
</dbReference>
<dbReference type="InterPro" id="IPR013656">
    <property type="entry name" value="PAS_4"/>
</dbReference>
<dbReference type="InterPro" id="IPR000700">
    <property type="entry name" value="PAS-assoc_C"/>
</dbReference>
<dbReference type="SUPFAM" id="SSF158472">
    <property type="entry name" value="HAMP domain-like"/>
    <property type="match status" value="1"/>
</dbReference>
<dbReference type="InterPro" id="IPR000014">
    <property type="entry name" value="PAS"/>
</dbReference>
<dbReference type="GO" id="GO:0003824">
    <property type="term" value="F:catalytic activity"/>
    <property type="evidence" value="ECO:0007669"/>
    <property type="project" value="UniProtKB-ARBA"/>
</dbReference>
<dbReference type="InterPro" id="IPR033479">
    <property type="entry name" value="dCache_1"/>
</dbReference>
<keyword evidence="13" id="KW-1185">Reference proteome</keyword>
<keyword evidence="3 7" id="KW-0812">Transmembrane</keyword>
<dbReference type="GO" id="GO:0007165">
    <property type="term" value="P:signal transduction"/>
    <property type="evidence" value="ECO:0007669"/>
    <property type="project" value="InterPro"/>
</dbReference>
<dbReference type="Proteomes" id="UP000484875">
    <property type="component" value="Unassembled WGS sequence"/>
</dbReference>
<name>A0A845HCD0_9BURK</name>
<dbReference type="CDD" id="cd06225">
    <property type="entry name" value="HAMP"/>
    <property type="match status" value="1"/>
</dbReference>
<dbReference type="PROSITE" id="PS50112">
    <property type="entry name" value="PAS"/>
    <property type="match status" value="3"/>
</dbReference>
<evidence type="ECO:0000256" key="1">
    <source>
        <dbReference type="ARBA" id="ARBA00004651"/>
    </source>
</evidence>
<dbReference type="CDD" id="cd18773">
    <property type="entry name" value="PDC1_HK_sensor"/>
    <property type="match status" value="1"/>
</dbReference>
<dbReference type="Gene3D" id="3.30.450.20">
    <property type="entry name" value="PAS domain"/>
    <property type="match status" value="5"/>
</dbReference>
<dbReference type="PROSITE" id="PS50885">
    <property type="entry name" value="HAMP"/>
    <property type="match status" value="1"/>
</dbReference>
<dbReference type="InterPro" id="IPR043128">
    <property type="entry name" value="Rev_trsase/Diguanyl_cyclase"/>
</dbReference>
<dbReference type="InterPro" id="IPR000160">
    <property type="entry name" value="GGDEF_dom"/>
</dbReference>
<dbReference type="InterPro" id="IPR003660">
    <property type="entry name" value="HAMP_dom"/>
</dbReference>
<dbReference type="Pfam" id="PF02743">
    <property type="entry name" value="dCache_1"/>
    <property type="match status" value="1"/>
</dbReference>
<evidence type="ECO:0000256" key="2">
    <source>
        <dbReference type="ARBA" id="ARBA00022475"/>
    </source>
</evidence>
<organism evidence="12 13">
    <name type="scientific">Duganella vulcania</name>
    <dbReference type="NCBI Taxonomy" id="2692166"/>
    <lineage>
        <taxon>Bacteria</taxon>
        <taxon>Pseudomonadati</taxon>
        <taxon>Pseudomonadota</taxon>
        <taxon>Betaproteobacteria</taxon>
        <taxon>Burkholderiales</taxon>
        <taxon>Oxalobacteraceae</taxon>
        <taxon>Telluria group</taxon>
        <taxon>Duganella</taxon>
    </lineage>
</organism>
<evidence type="ECO:0000313" key="13">
    <source>
        <dbReference type="Proteomes" id="UP000484875"/>
    </source>
</evidence>
<evidence type="ECO:0000259" key="9">
    <source>
        <dbReference type="PROSITE" id="PS50113"/>
    </source>
</evidence>
<dbReference type="CDD" id="cd12912">
    <property type="entry name" value="PDC2_MCP_like"/>
    <property type="match status" value="1"/>
</dbReference>
<dbReference type="Pfam" id="PF00989">
    <property type="entry name" value="PAS"/>
    <property type="match status" value="1"/>
</dbReference>
<evidence type="ECO:0000313" key="12">
    <source>
        <dbReference type="EMBL" id="MYN15917.1"/>
    </source>
</evidence>
<evidence type="ECO:0000256" key="7">
    <source>
        <dbReference type="SAM" id="Phobius"/>
    </source>
</evidence>
<protein>
    <submittedName>
        <fullName evidence="12">PAS domain S-box protein</fullName>
    </submittedName>
</protein>
<dbReference type="CDD" id="cd00130">
    <property type="entry name" value="PAS"/>
    <property type="match status" value="3"/>
</dbReference>
<dbReference type="Pfam" id="PF08448">
    <property type="entry name" value="PAS_4"/>
    <property type="match status" value="2"/>
</dbReference>
<dbReference type="FunFam" id="3.30.70.270:FF:000001">
    <property type="entry name" value="Diguanylate cyclase domain protein"/>
    <property type="match status" value="1"/>
</dbReference>
<feature type="transmembrane region" description="Helical" evidence="7">
    <location>
        <begin position="292"/>
        <end position="311"/>
    </location>
</feature>
<evidence type="ECO:0000256" key="6">
    <source>
        <dbReference type="SAM" id="Coils"/>
    </source>
</evidence>
<dbReference type="Gene3D" id="6.10.340.10">
    <property type="match status" value="1"/>
</dbReference>
<dbReference type="GO" id="GO:0006355">
    <property type="term" value="P:regulation of DNA-templated transcription"/>
    <property type="evidence" value="ECO:0007669"/>
    <property type="project" value="InterPro"/>
</dbReference>
<feature type="coiled-coil region" evidence="6">
    <location>
        <begin position="353"/>
        <end position="380"/>
    </location>
</feature>
<dbReference type="PROSITE" id="PS50887">
    <property type="entry name" value="GGDEF"/>
    <property type="match status" value="1"/>
</dbReference>
<comment type="subcellular location">
    <subcellularLocation>
        <location evidence="1">Cell membrane</location>
        <topology evidence="1">Multi-pass membrane protein</topology>
    </subcellularLocation>
</comment>
<feature type="domain" description="PAS" evidence="8">
    <location>
        <begin position="499"/>
        <end position="569"/>
    </location>
</feature>